<organism evidence="2 3">
    <name type="scientific">Purpureocillium lilacinum</name>
    <name type="common">Paecilomyces lilacinus</name>
    <dbReference type="NCBI Taxonomy" id="33203"/>
    <lineage>
        <taxon>Eukaryota</taxon>
        <taxon>Fungi</taxon>
        <taxon>Dikarya</taxon>
        <taxon>Ascomycota</taxon>
        <taxon>Pezizomycotina</taxon>
        <taxon>Sordariomycetes</taxon>
        <taxon>Hypocreomycetidae</taxon>
        <taxon>Hypocreales</taxon>
        <taxon>Ophiocordycipitaceae</taxon>
        <taxon>Purpureocillium</taxon>
    </lineage>
</organism>
<evidence type="ECO:0000256" key="1">
    <source>
        <dbReference type="SAM" id="MobiDB-lite"/>
    </source>
</evidence>
<feature type="region of interest" description="Disordered" evidence="1">
    <location>
        <begin position="24"/>
        <end position="94"/>
    </location>
</feature>
<sequence>MDHSAMTPSPPPVCARWAVRSLFLPQDKSADRRGGTNTPSVRAATVAEPGRACGRCGAVPQMEGQGGKGERGRERDGERVGSSAWEGPEQASRFDDVRASHCGPLARRPGDIAPSRSNGTGIDQIPTAMPPCRCFVRPRAERPAPNLPDARRDLIPVREGPCVTNMKHDARQTIIGLMLCTASWAANLICLPTLLPVRPAWTKQTKTPQPLRHADDESSNPRPRNAVFVR</sequence>
<dbReference type="EMBL" id="JAWRVI010000021">
    <property type="protein sequence ID" value="KAK4089213.1"/>
    <property type="molecule type" value="Genomic_DNA"/>
</dbReference>
<comment type="caution">
    <text evidence="2">The sequence shown here is derived from an EMBL/GenBank/DDBJ whole genome shotgun (WGS) entry which is preliminary data.</text>
</comment>
<gene>
    <name evidence="2" type="ORF">Purlil1_6646</name>
</gene>
<reference evidence="2 3" key="1">
    <citation type="journal article" date="2024" name="Microbiol. Resour. Announc.">
        <title>Genome annotations for the ascomycete fungi Trichoderma harzianum, Trichoderma aggressivum, and Purpureocillium lilacinum.</title>
        <authorList>
            <person name="Beijen E.P.W."/>
            <person name="Ohm R.A."/>
        </authorList>
    </citation>
    <scope>NUCLEOTIDE SEQUENCE [LARGE SCALE GENOMIC DNA]</scope>
    <source>
        <strain evidence="2 3">CBS 150709</strain>
    </source>
</reference>
<feature type="region of interest" description="Disordered" evidence="1">
    <location>
        <begin position="105"/>
        <end position="124"/>
    </location>
</feature>
<feature type="compositionally biased region" description="Basic and acidic residues" evidence="1">
    <location>
        <begin position="68"/>
        <end position="79"/>
    </location>
</feature>
<dbReference type="Proteomes" id="UP001287286">
    <property type="component" value="Unassembled WGS sequence"/>
</dbReference>
<name>A0ABR0BZX9_PURLI</name>
<protein>
    <submittedName>
        <fullName evidence="2">Uncharacterized protein</fullName>
    </submittedName>
</protein>
<evidence type="ECO:0000313" key="2">
    <source>
        <dbReference type="EMBL" id="KAK4089213.1"/>
    </source>
</evidence>
<proteinExistence type="predicted"/>
<evidence type="ECO:0000313" key="3">
    <source>
        <dbReference type="Proteomes" id="UP001287286"/>
    </source>
</evidence>
<accession>A0ABR0BZX9</accession>
<feature type="region of interest" description="Disordered" evidence="1">
    <location>
        <begin position="203"/>
        <end position="230"/>
    </location>
</feature>
<keyword evidence="3" id="KW-1185">Reference proteome</keyword>